<dbReference type="PROSITE" id="PS50405">
    <property type="entry name" value="GST_CTER"/>
    <property type="match status" value="1"/>
</dbReference>
<dbReference type="InterPro" id="IPR004046">
    <property type="entry name" value="GST_C"/>
</dbReference>
<evidence type="ECO:0000256" key="1">
    <source>
        <dbReference type="ARBA" id="ARBA00012452"/>
    </source>
</evidence>
<protein>
    <recommendedName>
        <fullName evidence="1">glutathione transferase</fullName>
        <ecNumber evidence="1">2.5.1.18</ecNumber>
    </recommendedName>
</protein>
<evidence type="ECO:0000259" key="5">
    <source>
        <dbReference type="PROSITE" id="PS50405"/>
    </source>
</evidence>
<dbReference type="Gene3D" id="3.40.30.10">
    <property type="entry name" value="Glutaredoxin"/>
    <property type="match status" value="1"/>
</dbReference>
<dbReference type="SFLD" id="SFLDS00019">
    <property type="entry name" value="Glutathione_Transferase_(cytos"/>
    <property type="match status" value="1"/>
</dbReference>
<dbReference type="GO" id="GO:0004364">
    <property type="term" value="F:glutathione transferase activity"/>
    <property type="evidence" value="ECO:0007669"/>
    <property type="project" value="UniProtKB-EC"/>
</dbReference>
<keyword evidence="2" id="KW-0808">Transferase</keyword>
<dbReference type="GO" id="GO:0004602">
    <property type="term" value="F:glutathione peroxidase activity"/>
    <property type="evidence" value="ECO:0007669"/>
    <property type="project" value="UniProtKB-ARBA"/>
</dbReference>
<dbReference type="SUPFAM" id="SSF47616">
    <property type="entry name" value="GST C-terminal domain-like"/>
    <property type="match status" value="1"/>
</dbReference>
<dbReference type="CDD" id="cd03039">
    <property type="entry name" value="GST_N_Sigma_like"/>
    <property type="match status" value="1"/>
</dbReference>
<keyword evidence="6" id="KW-1185">Reference proteome</keyword>
<dbReference type="WBParaSite" id="PSAMB.scaffold113size77475.g2095.t1">
    <property type="protein sequence ID" value="PSAMB.scaffold113size77475.g2095.t1"/>
    <property type="gene ID" value="PSAMB.scaffold113size77475.g2095"/>
</dbReference>
<dbReference type="InterPro" id="IPR036282">
    <property type="entry name" value="Glutathione-S-Trfase_C_sf"/>
</dbReference>
<dbReference type="PANTHER" id="PTHR11571:SF261">
    <property type="entry name" value="GLUTATHIONE S-TRANSFERASE GST-36-RELATED"/>
    <property type="match status" value="1"/>
</dbReference>
<accession>A0A914UNL5</accession>
<dbReference type="AlphaFoldDB" id="A0A914UNL5"/>
<dbReference type="Pfam" id="PF02798">
    <property type="entry name" value="GST_N"/>
    <property type="match status" value="1"/>
</dbReference>
<dbReference type="InterPro" id="IPR036249">
    <property type="entry name" value="Thioredoxin-like_sf"/>
</dbReference>
<feature type="domain" description="GST C-terminal" evidence="5">
    <location>
        <begin position="82"/>
        <end position="208"/>
    </location>
</feature>
<evidence type="ECO:0000256" key="2">
    <source>
        <dbReference type="ARBA" id="ARBA00022679"/>
    </source>
</evidence>
<name>A0A914UNL5_9BILA</name>
<dbReference type="InterPro" id="IPR040079">
    <property type="entry name" value="Glutathione_S-Trfase"/>
</dbReference>
<evidence type="ECO:0000256" key="3">
    <source>
        <dbReference type="ARBA" id="ARBA00047960"/>
    </source>
</evidence>
<dbReference type="InterPro" id="IPR010987">
    <property type="entry name" value="Glutathione-S-Trfase_C-like"/>
</dbReference>
<sequence>MTSFKLFYFPLRGRAESIRLLFAHAGVQFTDERIPRDQWPAIKEQMPLKQVPVLEVDGKVRIAQSTAILRYLAHQFGMAGKSPLDEARVDMLGEAIQDAVMQVREWIFVIVGRTPGDKDAKFTEVVVPVLNNIGAVFEQVLKENTSGWLVGENVTWVDLHVAEFFNKAITYGNPNALDAFPLIKQHNQKVFDLPNISNYIASRSETPF</sequence>
<dbReference type="EC" id="2.5.1.18" evidence="1"/>
<dbReference type="SFLD" id="SFLDG00363">
    <property type="entry name" value="AMPS_(cytGST):_Alpha-__Mu-__Pi"/>
    <property type="match status" value="1"/>
</dbReference>
<dbReference type="Proteomes" id="UP000887566">
    <property type="component" value="Unplaced"/>
</dbReference>
<proteinExistence type="predicted"/>
<evidence type="ECO:0000313" key="6">
    <source>
        <dbReference type="Proteomes" id="UP000887566"/>
    </source>
</evidence>
<evidence type="ECO:0000259" key="4">
    <source>
        <dbReference type="PROSITE" id="PS50404"/>
    </source>
</evidence>
<dbReference type="SUPFAM" id="SSF52833">
    <property type="entry name" value="Thioredoxin-like"/>
    <property type="match status" value="1"/>
</dbReference>
<reference evidence="7" key="1">
    <citation type="submission" date="2022-11" db="UniProtKB">
        <authorList>
            <consortium name="WormBaseParasite"/>
        </authorList>
    </citation>
    <scope>IDENTIFICATION</scope>
</reference>
<dbReference type="Pfam" id="PF14497">
    <property type="entry name" value="GST_C_3"/>
    <property type="match status" value="1"/>
</dbReference>
<dbReference type="GO" id="GO:0006749">
    <property type="term" value="P:glutathione metabolic process"/>
    <property type="evidence" value="ECO:0007669"/>
    <property type="project" value="TreeGrafter"/>
</dbReference>
<comment type="catalytic activity">
    <reaction evidence="3">
        <text>RX + glutathione = an S-substituted glutathione + a halide anion + H(+)</text>
        <dbReference type="Rhea" id="RHEA:16437"/>
        <dbReference type="ChEBI" id="CHEBI:15378"/>
        <dbReference type="ChEBI" id="CHEBI:16042"/>
        <dbReference type="ChEBI" id="CHEBI:17792"/>
        <dbReference type="ChEBI" id="CHEBI:57925"/>
        <dbReference type="ChEBI" id="CHEBI:90779"/>
        <dbReference type="EC" id="2.5.1.18"/>
    </reaction>
</comment>
<evidence type="ECO:0000313" key="7">
    <source>
        <dbReference type="WBParaSite" id="PSAMB.scaffold113size77475.g2095.t1"/>
    </source>
</evidence>
<dbReference type="PROSITE" id="PS50404">
    <property type="entry name" value="GST_NTER"/>
    <property type="match status" value="1"/>
</dbReference>
<dbReference type="Gene3D" id="1.20.1050.10">
    <property type="match status" value="1"/>
</dbReference>
<dbReference type="InterPro" id="IPR004045">
    <property type="entry name" value="Glutathione_S-Trfase_N"/>
</dbReference>
<organism evidence="6 7">
    <name type="scientific">Plectus sambesii</name>
    <dbReference type="NCBI Taxonomy" id="2011161"/>
    <lineage>
        <taxon>Eukaryota</taxon>
        <taxon>Metazoa</taxon>
        <taxon>Ecdysozoa</taxon>
        <taxon>Nematoda</taxon>
        <taxon>Chromadorea</taxon>
        <taxon>Plectida</taxon>
        <taxon>Plectina</taxon>
        <taxon>Plectoidea</taxon>
        <taxon>Plectidae</taxon>
        <taxon>Plectus</taxon>
    </lineage>
</organism>
<feature type="domain" description="GST N-terminal" evidence="4">
    <location>
        <begin position="2"/>
        <end position="80"/>
    </location>
</feature>
<dbReference type="PANTHER" id="PTHR11571">
    <property type="entry name" value="GLUTATHIONE S-TRANSFERASE"/>
    <property type="match status" value="1"/>
</dbReference>
<dbReference type="FunFam" id="3.40.30.10:FF:000035">
    <property type="entry name" value="hematopoietic prostaglandin D synthase"/>
    <property type="match status" value="1"/>
</dbReference>
<dbReference type="CDD" id="cd03192">
    <property type="entry name" value="GST_C_Sigma_like"/>
    <property type="match status" value="1"/>
</dbReference>
<dbReference type="InterPro" id="IPR050213">
    <property type="entry name" value="GST_superfamily"/>
</dbReference>
<dbReference type="SFLD" id="SFLDG01205">
    <property type="entry name" value="AMPS.1"/>
    <property type="match status" value="1"/>
</dbReference>